<dbReference type="Proteomes" id="UP000283786">
    <property type="component" value="Chromosome"/>
</dbReference>
<evidence type="ECO:0000313" key="1">
    <source>
        <dbReference type="EMBL" id="QPM89399.1"/>
    </source>
</evidence>
<name>A0A418SDW2_9RHOB</name>
<proteinExistence type="predicted"/>
<keyword evidence="2" id="KW-1185">Reference proteome</keyword>
<sequence>MLLEFPSGVAYACQLSWQSIHILCVNPMGLRVRLPLAWDEGMSLIEIPSLPRECKSARELLVELSDFFDVPCSNYDAREFGAAQVAVRRKHETTLTKLADNMMDIYSDLSRYEERVRGR</sequence>
<organism evidence="1 2">
    <name type="scientific">Pseudooceanicola algae</name>
    <dbReference type="NCBI Taxonomy" id="1537215"/>
    <lineage>
        <taxon>Bacteria</taxon>
        <taxon>Pseudomonadati</taxon>
        <taxon>Pseudomonadota</taxon>
        <taxon>Alphaproteobacteria</taxon>
        <taxon>Rhodobacterales</taxon>
        <taxon>Paracoccaceae</taxon>
        <taxon>Pseudooceanicola</taxon>
    </lineage>
</organism>
<dbReference type="AlphaFoldDB" id="A0A418SDW2"/>
<accession>A0A418SDW2</accession>
<protein>
    <submittedName>
        <fullName evidence="1">Uncharacterized protein</fullName>
    </submittedName>
</protein>
<dbReference type="EMBL" id="CP060436">
    <property type="protein sequence ID" value="QPM89399.1"/>
    <property type="molecule type" value="Genomic_DNA"/>
</dbReference>
<gene>
    <name evidence="1" type="ORF">PSAL_006150</name>
</gene>
<reference evidence="1 2" key="1">
    <citation type="submission" date="2020-08" db="EMBL/GenBank/DDBJ databases">
        <title>Genome sequence of Rhodobacteraceae bacterium Lw-13e.</title>
        <authorList>
            <person name="Poehlein A."/>
            <person name="Wolter L."/>
            <person name="Daniel R."/>
            <person name="Brinkhoff T."/>
        </authorList>
    </citation>
    <scope>NUCLEOTIDE SEQUENCE [LARGE SCALE GENOMIC DNA]</scope>
    <source>
        <strain evidence="1 2">Lw-13e</strain>
    </source>
</reference>
<dbReference type="OrthoDB" id="9796817at2"/>
<dbReference type="KEGG" id="palw:PSAL_006150"/>
<dbReference type="RefSeq" id="WP_119839841.1">
    <property type="nucleotide sequence ID" value="NZ_CP060436.1"/>
</dbReference>
<evidence type="ECO:0000313" key="2">
    <source>
        <dbReference type="Proteomes" id="UP000283786"/>
    </source>
</evidence>